<feature type="domain" description="Legume lectin" evidence="4">
    <location>
        <begin position="59"/>
        <end position="245"/>
    </location>
</feature>
<dbReference type="Proteomes" id="UP000238479">
    <property type="component" value="Chromosome 1"/>
</dbReference>
<dbReference type="STRING" id="74649.A0A2P6SHQ9"/>
<reference evidence="5 6" key="1">
    <citation type="journal article" date="2018" name="Nat. Genet.">
        <title>The Rosa genome provides new insights in the design of modern roses.</title>
        <authorList>
            <person name="Bendahmane M."/>
        </authorList>
    </citation>
    <scope>NUCLEOTIDE SEQUENCE [LARGE SCALE GENOMIC DNA]</scope>
    <source>
        <strain evidence="6">cv. Old Blush</strain>
    </source>
</reference>
<feature type="transmembrane region" description="Helical" evidence="3">
    <location>
        <begin position="278"/>
        <end position="301"/>
    </location>
</feature>
<name>A0A2P6SHQ9_ROSCH</name>
<accession>A0A2P6SHQ9</accession>
<comment type="similarity">
    <text evidence="1">Belongs to the leguminous lectin family.</text>
</comment>
<dbReference type="InterPro" id="IPR050258">
    <property type="entry name" value="Leguminous_Lectin"/>
</dbReference>
<dbReference type="SUPFAM" id="SSF49899">
    <property type="entry name" value="Concanavalin A-like lectins/glucanases"/>
    <property type="match status" value="1"/>
</dbReference>
<protein>
    <submittedName>
        <fullName evidence="5">Putative concanavalin A-like lectin/glucanase domain-containing protein</fullName>
    </submittedName>
</protein>
<dbReference type="InterPro" id="IPR001220">
    <property type="entry name" value="Legume_lectin_dom"/>
</dbReference>
<keyword evidence="3" id="KW-0472">Membrane</keyword>
<dbReference type="GO" id="GO:0030246">
    <property type="term" value="F:carbohydrate binding"/>
    <property type="evidence" value="ECO:0007669"/>
    <property type="project" value="UniProtKB-KW"/>
</dbReference>
<dbReference type="CDD" id="cd06899">
    <property type="entry name" value="lectin_legume_LecRK_Arcelin_ConA"/>
    <property type="match status" value="1"/>
</dbReference>
<keyword evidence="2 5" id="KW-0430">Lectin</keyword>
<keyword evidence="3" id="KW-0812">Transmembrane</keyword>
<evidence type="ECO:0000313" key="5">
    <source>
        <dbReference type="EMBL" id="PRQ58217.1"/>
    </source>
</evidence>
<sequence length="332" mass="38214">MLTYHTFTIYIYIYSLFRFSAYYSFSFYAQCLLKPATGRQPLVSSFSSTFFLSLLIQLHLLYPHFNLDTENILFQSDAKIKSGNVEFNPTLDIFRVGRCTYSKPFHLWDSTTKARSLSNFTTNFTFMMDTNSQNYFTDGFDFFLAPFGYPIPPNSARGDLGLFNITNHFETSQNKAILVEFDSCTNEWDPEGPHVGITVNSISSVVNDRWDFNVTRSRNVTSAQVTFDASTYMLTVFWTYNEATRLRLVSQLLLEHISTWEFTSDLDSDDKSRKGKRAIFLIVAIIEVTFFILMLSVALCWRVTKIKRPENICSNAAVPSISKHLETLAFPR</sequence>
<dbReference type="AlphaFoldDB" id="A0A2P6SHQ9"/>
<keyword evidence="6" id="KW-1185">Reference proteome</keyword>
<dbReference type="Gramene" id="PRQ58217">
    <property type="protein sequence ID" value="PRQ58217"/>
    <property type="gene ID" value="RchiOBHm_Chr1g0356861"/>
</dbReference>
<dbReference type="PANTHER" id="PTHR32401">
    <property type="entry name" value="CONCANAVALIN A-LIKE LECTIN FAMILY PROTEIN"/>
    <property type="match status" value="1"/>
</dbReference>
<evidence type="ECO:0000256" key="3">
    <source>
        <dbReference type="SAM" id="Phobius"/>
    </source>
</evidence>
<evidence type="ECO:0000256" key="1">
    <source>
        <dbReference type="ARBA" id="ARBA00007606"/>
    </source>
</evidence>
<dbReference type="Pfam" id="PF00139">
    <property type="entry name" value="Lectin_legB"/>
    <property type="match status" value="1"/>
</dbReference>
<gene>
    <name evidence="5" type="ORF">RchiOBHm_Chr1g0356861</name>
</gene>
<evidence type="ECO:0000313" key="6">
    <source>
        <dbReference type="Proteomes" id="UP000238479"/>
    </source>
</evidence>
<dbReference type="PANTHER" id="PTHR32401:SF47">
    <property type="entry name" value="LEGUME LECTIN DOMAIN-CONTAINING PROTEIN"/>
    <property type="match status" value="1"/>
</dbReference>
<keyword evidence="3" id="KW-1133">Transmembrane helix</keyword>
<comment type="caution">
    <text evidence="5">The sequence shown here is derived from an EMBL/GenBank/DDBJ whole genome shotgun (WGS) entry which is preliminary data.</text>
</comment>
<evidence type="ECO:0000256" key="2">
    <source>
        <dbReference type="ARBA" id="ARBA00022734"/>
    </source>
</evidence>
<organism evidence="5 6">
    <name type="scientific">Rosa chinensis</name>
    <name type="common">China rose</name>
    <dbReference type="NCBI Taxonomy" id="74649"/>
    <lineage>
        <taxon>Eukaryota</taxon>
        <taxon>Viridiplantae</taxon>
        <taxon>Streptophyta</taxon>
        <taxon>Embryophyta</taxon>
        <taxon>Tracheophyta</taxon>
        <taxon>Spermatophyta</taxon>
        <taxon>Magnoliopsida</taxon>
        <taxon>eudicotyledons</taxon>
        <taxon>Gunneridae</taxon>
        <taxon>Pentapetalae</taxon>
        <taxon>rosids</taxon>
        <taxon>fabids</taxon>
        <taxon>Rosales</taxon>
        <taxon>Rosaceae</taxon>
        <taxon>Rosoideae</taxon>
        <taxon>Rosoideae incertae sedis</taxon>
        <taxon>Rosa</taxon>
    </lineage>
</organism>
<feature type="transmembrane region" description="Helical" evidence="3">
    <location>
        <begin position="6"/>
        <end position="29"/>
    </location>
</feature>
<dbReference type="OMA" id="INEAWIC"/>
<dbReference type="Gene3D" id="2.60.120.200">
    <property type="match status" value="1"/>
</dbReference>
<dbReference type="InterPro" id="IPR013320">
    <property type="entry name" value="ConA-like_dom_sf"/>
</dbReference>
<dbReference type="EMBL" id="PDCK01000039">
    <property type="protein sequence ID" value="PRQ58217.1"/>
    <property type="molecule type" value="Genomic_DNA"/>
</dbReference>
<evidence type="ECO:0000259" key="4">
    <source>
        <dbReference type="Pfam" id="PF00139"/>
    </source>
</evidence>
<proteinExistence type="inferred from homology"/>